<evidence type="ECO:0000256" key="1">
    <source>
        <dbReference type="ARBA" id="ARBA00006139"/>
    </source>
</evidence>
<keyword evidence="5 9" id="KW-0064">Aspartyl protease</keyword>
<keyword evidence="3 9" id="KW-0645">Protease</keyword>
<dbReference type="GO" id="GO:0005886">
    <property type="term" value="C:plasma membrane"/>
    <property type="evidence" value="ECO:0007669"/>
    <property type="project" value="UniProtKB-SubCell"/>
</dbReference>
<dbReference type="EMBL" id="VFPA01000003">
    <property type="protein sequence ID" value="TQM09172.1"/>
    <property type="molecule type" value="Genomic_DNA"/>
</dbReference>
<dbReference type="PANTHER" id="PTHR33695">
    <property type="entry name" value="LIPOPROTEIN SIGNAL PEPTIDASE"/>
    <property type="match status" value="1"/>
</dbReference>
<proteinExistence type="inferred from homology"/>
<feature type="active site" evidence="9">
    <location>
        <position position="135"/>
    </location>
</feature>
<dbReference type="Pfam" id="PF01252">
    <property type="entry name" value="Peptidase_A8"/>
    <property type="match status" value="1"/>
</dbReference>
<evidence type="ECO:0000313" key="11">
    <source>
        <dbReference type="EMBL" id="TQM09172.1"/>
    </source>
</evidence>
<dbReference type="EC" id="3.4.23.36" evidence="9"/>
<protein>
    <recommendedName>
        <fullName evidence="9">Lipoprotein signal peptidase</fullName>
        <ecNumber evidence="9">3.4.23.36</ecNumber>
    </recommendedName>
    <alternativeName>
        <fullName evidence="9">Prolipoprotein signal peptidase</fullName>
    </alternativeName>
    <alternativeName>
        <fullName evidence="9">Signal peptidase II</fullName>
        <shortName evidence="9">SPase II</shortName>
    </alternativeName>
</protein>
<feature type="transmembrane region" description="Helical" evidence="9">
    <location>
        <begin position="131"/>
        <end position="151"/>
    </location>
</feature>
<dbReference type="RefSeq" id="WP_142057181.1">
    <property type="nucleotide sequence ID" value="NZ_VFPA01000003.1"/>
</dbReference>
<evidence type="ECO:0000256" key="8">
    <source>
        <dbReference type="ARBA" id="ARBA00023136"/>
    </source>
</evidence>
<accession>A0A543DIL7</accession>
<comment type="caution">
    <text evidence="11">The sequence shown here is derived from an EMBL/GenBank/DDBJ whole genome shotgun (WGS) entry which is preliminary data.</text>
</comment>
<sequence>MALPSRSRRRAQFAVLVVALVALAWVVKEVVEELLADGSAVDLGLLQLRLTHNTGVAFSLGAGLPTGVVVAVTGAITLAIAGYAWSTVPTMPPVGVLGLAAVVAGAVTNLVNRAVDGAVTDYFHTGWFPTFNLPDALLTVGVVLVVAATLLPDARDADAASTR</sequence>
<evidence type="ECO:0000256" key="3">
    <source>
        <dbReference type="ARBA" id="ARBA00022670"/>
    </source>
</evidence>
<evidence type="ECO:0000256" key="5">
    <source>
        <dbReference type="ARBA" id="ARBA00022750"/>
    </source>
</evidence>
<keyword evidence="12" id="KW-1185">Reference proteome</keyword>
<dbReference type="HAMAP" id="MF_00161">
    <property type="entry name" value="LspA"/>
    <property type="match status" value="1"/>
</dbReference>
<evidence type="ECO:0000256" key="9">
    <source>
        <dbReference type="HAMAP-Rule" id="MF_00161"/>
    </source>
</evidence>
<comment type="function">
    <text evidence="9">This protein specifically catalyzes the removal of signal peptides from prolipoproteins.</text>
</comment>
<keyword evidence="7 9" id="KW-1133">Transmembrane helix</keyword>
<evidence type="ECO:0000256" key="4">
    <source>
        <dbReference type="ARBA" id="ARBA00022692"/>
    </source>
</evidence>
<comment type="catalytic activity">
    <reaction evidence="9">
        <text>Release of signal peptides from bacterial membrane prolipoproteins. Hydrolyzes -Xaa-Yaa-Zaa-|-(S,diacylglyceryl)Cys-, in which Xaa is hydrophobic (preferably Leu), and Yaa (Ala or Ser) and Zaa (Gly or Ala) have small, neutral side chains.</text>
        <dbReference type="EC" id="3.4.23.36"/>
    </reaction>
</comment>
<evidence type="ECO:0000256" key="7">
    <source>
        <dbReference type="ARBA" id="ARBA00022989"/>
    </source>
</evidence>
<name>A0A543DIL7_9PSEU</name>
<dbReference type="PRINTS" id="PR00781">
    <property type="entry name" value="LIPOSIGPTASE"/>
</dbReference>
<comment type="subcellular location">
    <subcellularLocation>
        <location evidence="9">Cell membrane</location>
        <topology evidence="9">Multi-pass membrane protein</topology>
    </subcellularLocation>
</comment>
<comment type="pathway">
    <text evidence="9">Protein modification; lipoprotein biosynthesis (signal peptide cleavage).</text>
</comment>
<keyword evidence="6 9" id="KW-0378">Hydrolase</keyword>
<comment type="caution">
    <text evidence="9">Lacks conserved residue(s) required for the propagation of feature annotation.</text>
</comment>
<evidence type="ECO:0000256" key="6">
    <source>
        <dbReference type="ARBA" id="ARBA00022801"/>
    </source>
</evidence>
<gene>
    <name evidence="9" type="primary">lspA</name>
    <name evidence="11" type="ORF">FB558_4922</name>
</gene>
<comment type="similarity">
    <text evidence="1 9 10">Belongs to the peptidase A8 family.</text>
</comment>
<keyword evidence="8 9" id="KW-0472">Membrane</keyword>
<keyword evidence="2 9" id="KW-1003">Cell membrane</keyword>
<organism evidence="11 12">
    <name type="scientific">Pseudonocardia kunmingensis</name>
    <dbReference type="NCBI Taxonomy" id="630975"/>
    <lineage>
        <taxon>Bacteria</taxon>
        <taxon>Bacillati</taxon>
        <taxon>Actinomycetota</taxon>
        <taxon>Actinomycetes</taxon>
        <taxon>Pseudonocardiales</taxon>
        <taxon>Pseudonocardiaceae</taxon>
        <taxon>Pseudonocardia</taxon>
    </lineage>
</organism>
<reference evidence="11 12" key="1">
    <citation type="submission" date="2019-06" db="EMBL/GenBank/DDBJ databases">
        <title>Sequencing the genomes of 1000 actinobacteria strains.</title>
        <authorList>
            <person name="Klenk H.-P."/>
        </authorList>
    </citation>
    <scope>NUCLEOTIDE SEQUENCE [LARGE SCALE GENOMIC DNA]</scope>
    <source>
        <strain evidence="11 12">DSM 45301</strain>
    </source>
</reference>
<evidence type="ECO:0000256" key="10">
    <source>
        <dbReference type="RuleBase" id="RU004181"/>
    </source>
</evidence>
<feature type="transmembrane region" description="Helical" evidence="9">
    <location>
        <begin position="56"/>
        <end position="81"/>
    </location>
</feature>
<evidence type="ECO:0000256" key="2">
    <source>
        <dbReference type="ARBA" id="ARBA00022475"/>
    </source>
</evidence>
<feature type="transmembrane region" description="Helical" evidence="9">
    <location>
        <begin position="93"/>
        <end position="111"/>
    </location>
</feature>
<dbReference type="Proteomes" id="UP000315677">
    <property type="component" value="Unassembled WGS sequence"/>
</dbReference>
<dbReference type="PANTHER" id="PTHR33695:SF1">
    <property type="entry name" value="LIPOPROTEIN SIGNAL PEPTIDASE"/>
    <property type="match status" value="1"/>
</dbReference>
<feature type="active site" evidence="9">
    <location>
        <position position="121"/>
    </location>
</feature>
<dbReference type="AlphaFoldDB" id="A0A543DIL7"/>
<keyword evidence="4 9" id="KW-0812">Transmembrane</keyword>
<evidence type="ECO:0000313" key="12">
    <source>
        <dbReference type="Proteomes" id="UP000315677"/>
    </source>
</evidence>
<dbReference type="InterPro" id="IPR001872">
    <property type="entry name" value="Peptidase_A8"/>
</dbReference>
<dbReference type="GO" id="GO:0004190">
    <property type="term" value="F:aspartic-type endopeptidase activity"/>
    <property type="evidence" value="ECO:0007669"/>
    <property type="project" value="UniProtKB-UniRule"/>
</dbReference>
<dbReference type="GO" id="GO:0006508">
    <property type="term" value="P:proteolysis"/>
    <property type="evidence" value="ECO:0007669"/>
    <property type="project" value="UniProtKB-KW"/>
</dbReference>
<dbReference type="UniPathway" id="UPA00665"/>